<keyword evidence="3" id="KW-1185">Reference proteome</keyword>
<dbReference type="STRING" id="6573.A0A210QWZ0"/>
<protein>
    <submittedName>
        <fullName evidence="2">Isoamyl acetate-hydrolyzing esterase 1-like</fullName>
    </submittedName>
</protein>
<dbReference type="PANTHER" id="PTHR14209">
    <property type="entry name" value="ISOAMYL ACETATE-HYDROLYZING ESTERASE 1"/>
    <property type="match status" value="1"/>
</dbReference>
<evidence type="ECO:0000313" key="2">
    <source>
        <dbReference type="EMBL" id="OWF53234.1"/>
    </source>
</evidence>
<evidence type="ECO:0000313" key="3">
    <source>
        <dbReference type="Proteomes" id="UP000242188"/>
    </source>
</evidence>
<comment type="caution">
    <text evidence="2">The sequence shown here is derived from an EMBL/GenBank/DDBJ whole genome shotgun (WGS) entry which is preliminary data.</text>
</comment>
<dbReference type="Pfam" id="PF13472">
    <property type="entry name" value="Lipase_GDSL_2"/>
    <property type="match status" value="1"/>
</dbReference>
<dbReference type="OrthoDB" id="671439at2759"/>
<dbReference type="Gene3D" id="3.40.50.1110">
    <property type="entry name" value="SGNH hydrolase"/>
    <property type="match status" value="1"/>
</dbReference>
<dbReference type="InterPro" id="IPR045136">
    <property type="entry name" value="Iah1-like"/>
</dbReference>
<dbReference type="AlphaFoldDB" id="A0A210QWZ0"/>
<organism evidence="2 3">
    <name type="scientific">Mizuhopecten yessoensis</name>
    <name type="common">Japanese scallop</name>
    <name type="synonym">Patinopecten yessoensis</name>
    <dbReference type="NCBI Taxonomy" id="6573"/>
    <lineage>
        <taxon>Eukaryota</taxon>
        <taxon>Metazoa</taxon>
        <taxon>Spiralia</taxon>
        <taxon>Lophotrochozoa</taxon>
        <taxon>Mollusca</taxon>
        <taxon>Bivalvia</taxon>
        <taxon>Autobranchia</taxon>
        <taxon>Pteriomorphia</taxon>
        <taxon>Pectinida</taxon>
        <taxon>Pectinoidea</taxon>
        <taxon>Pectinidae</taxon>
        <taxon>Mizuhopecten</taxon>
    </lineage>
</organism>
<dbReference type="CDD" id="cd01838">
    <property type="entry name" value="Isoamyl_acetate_hydrolase_like"/>
    <property type="match status" value="1"/>
</dbReference>
<proteinExistence type="predicted"/>
<dbReference type="InterPro" id="IPR036514">
    <property type="entry name" value="SGNH_hydro_sf"/>
</dbReference>
<dbReference type="Proteomes" id="UP000242188">
    <property type="component" value="Unassembled WGS sequence"/>
</dbReference>
<name>A0A210QWZ0_MIZYE</name>
<dbReference type="SUPFAM" id="SSF52266">
    <property type="entry name" value="SGNH hydrolase"/>
    <property type="match status" value="1"/>
</dbReference>
<gene>
    <name evidence="2" type="ORF">KP79_PYT00485</name>
</gene>
<accession>A0A210QWZ0</accession>
<feature type="domain" description="SGNH hydrolase-type esterase" evidence="1">
    <location>
        <begin position="20"/>
        <end position="205"/>
    </location>
</feature>
<dbReference type="InterPro" id="IPR013830">
    <property type="entry name" value="SGNH_hydro"/>
</dbReference>
<reference evidence="2 3" key="1">
    <citation type="journal article" date="2017" name="Nat. Ecol. Evol.">
        <title>Scallop genome provides insights into evolution of bilaterian karyotype and development.</title>
        <authorList>
            <person name="Wang S."/>
            <person name="Zhang J."/>
            <person name="Jiao W."/>
            <person name="Li J."/>
            <person name="Xun X."/>
            <person name="Sun Y."/>
            <person name="Guo X."/>
            <person name="Huan P."/>
            <person name="Dong B."/>
            <person name="Zhang L."/>
            <person name="Hu X."/>
            <person name="Sun X."/>
            <person name="Wang J."/>
            <person name="Zhao C."/>
            <person name="Wang Y."/>
            <person name="Wang D."/>
            <person name="Huang X."/>
            <person name="Wang R."/>
            <person name="Lv J."/>
            <person name="Li Y."/>
            <person name="Zhang Z."/>
            <person name="Liu B."/>
            <person name="Lu W."/>
            <person name="Hui Y."/>
            <person name="Liang J."/>
            <person name="Zhou Z."/>
            <person name="Hou R."/>
            <person name="Li X."/>
            <person name="Liu Y."/>
            <person name="Li H."/>
            <person name="Ning X."/>
            <person name="Lin Y."/>
            <person name="Zhao L."/>
            <person name="Xing Q."/>
            <person name="Dou J."/>
            <person name="Li Y."/>
            <person name="Mao J."/>
            <person name="Guo H."/>
            <person name="Dou H."/>
            <person name="Li T."/>
            <person name="Mu C."/>
            <person name="Jiang W."/>
            <person name="Fu Q."/>
            <person name="Fu X."/>
            <person name="Miao Y."/>
            <person name="Liu J."/>
            <person name="Yu Q."/>
            <person name="Li R."/>
            <person name="Liao H."/>
            <person name="Li X."/>
            <person name="Kong Y."/>
            <person name="Jiang Z."/>
            <person name="Chourrout D."/>
            <person name="Li R."/>
            <person name="Bao Z."/>
        </authorList>
    </citation>
    <scope>NUCLEOTIDE SEQUENCE [LARGE SCALE GENOMIC DNA]</scope>
    <source>
        <strain evidence="2 3">PY_sf001</strain>
    </source>
</reference>
<dbReference type="PANTHER" id="PTHR14209:SF19">
    <property type="entry name" value="ISOAMYL ACETATE-HYDROLYZING ESTERASE 1 HOMOLOG"/>
    <property type="match status" value="1"/>
</dbReference>
<dbReference type="EMBL" id="NEDP02001462">
    <property type="protein sequence ID" value="OWF53234.1"/>
    <property type="molecule type" value="Genomic_DNA"/>
</dbReference>
<evidence type="ECO:0000259" key="1">
    <source>
        <dbReference type="Pfam" id="PF13472"/>
    </source>
</evidence>
<sequence>MASRGKETFSQSTQWPKVVLFGDSITQLSFSNDGCWGSMLADLLQRKCDVINRGYSGYNARWCVKMISKVFEEFASRDVAMVTIFLGANDSNLPANSHQHVPAEEYKTHLINMVEKLQMLGIPREKIILVTPPACDVIAWEADCVVNGRQCQKCNKAAGQYANLCKEASIEAGTGCIDLYTEMMKVKDWEKLLKDGLHLSTKGSALLFQLLKPFVLKVTSGI</sequence>